<comment type="caution">
    <text evidence="1">The sequence shown here is derived from an EMBL/GenBank/DDBJ whole genome shotgun (WGS) entry which is preliminary data.</text>
</comment>
<organism evidence="1 2">
    <name type="scientific">Escherichia coli</name>
    <dbReference type="NCBI Taxonomy" id="562"/>
    <lineage>
        <taxon>Bacteria</taxon>
        <taxon>Pseudomonadati</taxon>
        <taxon>Pseudomonadota</taxon>
        <taxon>Gammaproteobacteria</taxon>
        <taxon>Enterobacterales</taxon>
        <taxon>Enterobacteriaceae</taxon>
        <taxon>Escherichia</taxon>
    </lineage>
</organism>
<dbReference type="AlphaFoldDB" id="A0AAP7TVY0"/>
<proteinExistence type="predicted"/>
<name>A0AAP7TVY0_ECOLX</name>
<protein>
    <submittedName>
        <fullName evidence="1">Uncharacterized protein</fullName>
    </submittedName>
</protein>
<evidence type="ECO:0000313" key="2">
    <source>
        <dbReference type="Proteomes" id="UP000186595"/>
    </source>
</evidence>
<dbReference type="Proteomes" id="UP000186595">
    <property type="component" value="Unassembled WGS sequence"/>
</dbReference>
<reference evidence="1 2" key="1">
    <citation type="submission" date="2016-11" db="EMBL/GenBank/DDBJ databases">
        <title>Draft genome sequences of five Shigatoxin-producing Escherichia coli isolates harboring the new recently described Subtilase cytotoxin allelic variant subAB2-3.</title>
        <authorList>
            <person name="Tasara T."/>
            <person name="Fierz L."/>
            <person name="Klumpp J."/>
            <person name="Schmidt H."/>
            <person name="Stephan R."/>
        </authorList>
    </citation>
    <scope>NUCLEOTIDE SEQUENCE [LARGE SCALE GENOMIC DNA]</scope>
    <source>
        <strain evidence="1 2">453</strain>
    </source>
</reference>
<dbReference type="EMBL" id="MPGR01000001">
    <property type="protein sequence ID" value="OKB73958.1"/>
    <property type="molecule type" value="Genomic_DNA"/>
</dbReference>
<accession>A0AAP7TVY0</accession>
<evidence type="ECO:0000313" key="1">
    <source>
        <dbReference type="EMBL" id="OKB73958.1"/>
    </source>
</evidence>
<gene>
    <name evidence="1" type="ORF">BMT50_14815</name>
</gene>
<sequence length="89" mass="10533">MGNIMVGLMVANMFHRWFEWLVKVWKIFTVLVGCCLGNSVWKVEVTVRVRVLIELSEVDSRYRLKRTDDYIRDIIHEMCVKNLDVLTNS</sequence>